<keyword evidence="5" id="KW-1185">Reference proteome</keyword>
<dbReference type="EMBL" id="JAUHMF010000002">
    <property type="protein sequence ID" value="MDT8898885.1"/>
    <property type="molecule type" value="Genomic_DNA"/>
</dbReference>
<dbReference type="PANTHER" id="PTHR11851">
    <property type="entry name" value="METALLOPROTEASE"/>
    <property type="match status" value="1"/>
</dbReference>
<feature type="domain" description="Peptidase M16 N-terminal" evidence="2">
    <location>
        <begin position="18"/>
        <end position="161"/>
    </location>
</feature>
<gene>
    <name evidence="4" type="ORF">QYE77_11485</name>
</gene>
<dbReference type="Proteomes" id="UP001254165">
    <property type="component" value="Unassembled WGS sequence"/>
</dbReference>
<dbReference type="SUPFAM" id="SSF63411">
    <property type="entry name" value="LuxS/MPP-like metallohydrolase"/>
    <property type="match status" value="2"/>
</dbReference>
<protein>
    <submittedName>
        <fullName evidence="4">Pitrilysin family protein</fullName>
    </submittedName>
</protein>
<dbReference type="Pfam" id="PF00675">
    <property type="entry name" value="Peptidase_M16"/>
    <property type="match status" value="1"/>
</dbReference>
<comment type="caution">
    <text evidence="4">The sequence shown here is derived from an EMBL/GenBank/DDBJ whole genome shotgun (WGS) entry which is preliminary data.</text>
</comment>
<sequence length="432" mass="49210">MVNEIPITRTQLSNGLTVLLKEIHAAPLISFWVWYRVGSRDEVRGKTGLSHWVEHMQFKGTPRFPPGVLDRWISREGGMWNAFTYLDWTTYFETLPANKIDLALDLEADRMVNSRFDPEDVEAERTVILSEREGSENEPLFLLGEAVQMAAFDHHPYRYEVVGLKEDLRQITREDLYHHYRRYYTPANALIAVAGDFETDVMLKKIEQNFGHLPPGEVIRKEIPQEPPLAQERRVEVKGPGTTVFMHLAYRAPAANHPDFFAFTVLDSLLSGPSSLNMFGGGGISNKTSRLYQALVERELAVSIGGGLHATIDPYLYDLVITVHPKSTPEAVLNAVDAEIRHLQEEPVREEEIQRALKQARALFAYGSENITNQGFWLGFSEMFATYEWFAHYVERLSAVQAEDVQRIAQTYLQPQRRVVGIYQPTGEEAMA</sequence>
<comment type="similarity">
    <text evidence="1">Belongs to the peptidase M16 family.</text>
</comment>
<dbReference type="InterPro" id="IPR007863">
    <property type="entry name" value="Peptidase_M16_C"/>
</dbReference>
<dbReference type="RefSeq" id="WP_315625551.1">
    <property type="nucleotide sequence ID" value="NZ_JAUHMF010000002.1"/>
</dbReference>
<dbReference type="PANTHER" id="PTHR11851:SF49">
    <property type="entry name" value="MITOCHONDRIAL-PROCESSING PEPTIDASE SUBUNIT ALPHA"/>
    <property type="match status" value="1"/>
</dbReference>
<reference evidence="4 5" key="1">
    <citation type="submission" date="2023-07" db="EMBL/GenBank/DDBJ databases">
        <title>Novel species of Thermanaerothrix with wide hydrolytic capabilities.</title>
        <authorList>
            <person name="Zayulina K.S."/>
            <person name="Podosokorskaya O.A."/>
            <person name="Elcheninov A.G."/>
        </authorList>
    </citation>
    <scope>NUCLEOTIDE SEQUENCE [LARGE SCALE GENOMIC DNA]</scope>
    <source>
        <strain evidence="4 5">4228-RoL</strain>
    </source>
</reference>
<accession>A0ABU3NR83</accession>
<dbReference type="InterPro" id="IPR011249">
    <property type="entry name" value="Metalloenz_LuxS/M16"/>
</dbReference>
<feature type="domain" description="Peptidase M16 C-terminal" evidence="3">
    <location>
        <begin position="171"/>
        <end position="359"/>
    </location>
</feature>
<evidence type="ECO:0000313" key="5">
    <source>
        <dbReference type="Proteomes" id="UP001254165"/>
    </source>
</evidence>
<dbReference type="Pfam" id="PF05193">
    <property type="entry name" value="Peptidase_M16_C"/>
    <property type="match status" value="1"/>
</dbReference>
<evidence type="ECO:0000256" key="1">
    <source>
        <dbReference type="ARBA" id="ARBA00007261"/>
    </source>
</evidence>
<organism evidence="4 5">
    <name type="scientific">Thermanaerothrix solaris</name>
    <dbReference type="NCBI Taxonomy" id="3058434"/>
    <lineage>
        <taxon>Bacteria</taxon>
        <taxon>Bacillati</taxon>
        <taxon>Chloroflexota</taxon>
        <taxon>Anaerolineae</taxon>
        <taxon>Anaerolineales</taxon>
        <taxon>Anaerolineaceae</taxon>
        <taxon>Thermanaerothrix</taxon>
    </lineage>
</organism>
<name>A0ABU3NR83_9CHLR</name>
<dbReference type="InterPro" id="IPR011765">
    <property type="entry name" value="Pept_M16_N"/>
</dbReference>
<proteinExistence type="inferred from homology"/>
<evidence type="ECO:0000259" key="3">
    <source>
        <dbReference type="Pfam" id="PF05193"/>
    </source>
</evidence>
<evidence type="ECO:0000313" key="4">
    <source>
        <dbReference type="EMBL" id="MDT8898885.1"/>
    </source>
</evidence>
<dbReference type="Gene3D" id="3.30.830.10">
    <property type="entry name" value="Metalloenzyme, LuxS/M16 peptidase-like"/>
    <property type="match status" value="2"/>
</dbReference>
<dbReference type="InterPro" id="IPR050361">
    <property type="entry name" value="MPP/UQCRC_Complex"/>
</dbReference>
<evidence type="ECO:0000259" key="2">
    <source>
        <dbReference type="Pfam" id="PF00675"/>
    </source>
</evidence>